<reference evidence="2 3" key="1">
    <citation type="journal article" date="2013" name="Front. Microbiol.">
        <title>Comparative genomic analyses of the cyanobacterium, Lyngbya aestuarii BL J, a powerful hydrogen producer.</title>
        <authorList>
            <person name="Kothari A."/>
            <person name="Vaughn M."/>
            <person name="Garcia-Pichel F."/>
        </authorList>
    </citation>
    <scope>NUCLEOTIDE SEQUENCE [LARGE SCALE GENOMIC DNA]</scope>
    <source>
        <strain evidence="2 3">BL J</strain>
    </source>
</reference>
<proteinExistence type="predicted"/>
<protein>
    <submittedName>
        <fullName evidence="2">Uncharacterized protein</fullName>
    </submittedName>
</protein>
<dbReference type="AlphaFoldDB" id="U7QCZ3"/>
<sequence>MTVQDDRRENELIHIFELRKPDLPTRSGVDAVLDWNHQQIP</sequence>
<organism evidence="2 3">
    <name type="scientific">Lyngbya aestuarii BL J</name>
    <dbReference type="NCBI Taxonomy" id="1348334"/>
    <lineage>
        <taxon>Bacteria</taxon>
        <taxon>Bacillati</taxon>
        <taxon>Cyanobacteriota</taxon>
        <taxon>Cyanophyceae</taxon>
        <taxon>Oscillatoriophycideae</taxon>
        <taxon>Oscillatoriales</taxon>
        <taxon>Microcoleaceae</taxon>
        <taxon>Lyngbya</taxon>
    </lineage>
</organism>
<evidence type="ECO:0000313" key="1">
    <source>
        <dbReference type="EMBL" id="ERT03602.1"/>
    </source>
</evidence>
<dbReference type="RefSeq" id="WP_023068008.1">
    <property type="nucleotide sequence ID" value="NZ_AUZM01000050.1"/>
</dbReference>
<name>U7QCZ3_9CYAN</name>
<keyword evidence="3" id="KW-1185">Reference proteome</keyword>
<evidence type="ECO:0000313" key="2">
    <source>
        <dbReference type="EMBL" id="ERT05708.1"/>
    </source>
</evidence>
<gene>
    <name evidence="2" type="ORF">M595_4317</name>
    <name evidence="1" type="ORF">M595_6460</name>
</gene>
<comment type="caution">
    <text evidence="2">The sequence shown here is derived from an EMBL/GenBank/DDBJ whole genome shotgun (WGS) entry which is preliminary data.</text>
</comment>
<accession>U7QCZ3</accession>
<dbReference type="EMBL" id="AUZM01000333">
    <property type="protein sequence ID" value="ERT03602.1"/>
    <property type="molecule type" value="Genomic_DNA"/>
</dbReference>
<dbReference type="Proteomes" id="UP000017127">
    <property type="component" value="Unassembled WGS sequence"/>
</dbReference>
<dbReference type="EMBL" id="AUZM01000050">
    <property type="protein sequence ID" value="ERT05708.1"/>
    <property type="molecule type" value="Genomic_DNA"/>
</dbReference>
<evidence type="ECO:0000313" key="3">
    <source>
        <dbReference type="Proteomes" id="UP000017127"/>
    </source>
</evidence>